<dbReference type="PROSITE" id="PS50110">
    <property type="entry name" value="RESPONSE_REGULATORY"/>
    <property type="match status" value="1"/>
</dbReference>
<dbReference type="InterPro" id="IPR050595">
    <property type="entry name" value="Bact_response_regulator"/>
</dbReference>
<feature type="domain" description="Response regulatory" evidence="5">
    <location>
        <begin position="2"/>
        <end position="121"/>
    </location>
</feature>
<dbReference type="EMBL" id="JAHBCL010000012">
    <property type="protein sequence ID" value="MBS7526627.1"/>
    <property type="molecule type" value="Genomic_DNA"/>
</dbReference>
<evidence type="ECO:0000256" key="3">
    <source>
        <dbReference type="ARBA" id="ARBA00024867"/>
    </source>
</evidence>
<dbReference type="RefSeq" id="WP_213236489.1">
    <property type="nucleotide sequence ID" value="NZ_JAHBCL010000012.1"/>
</dbReference>
<dbReference type="PANTHER" id="PTHR44591:SF3">
    <property type="entry name" value="RESPONSE REGULATORY DOMAIN-CONTAINING PROTEIN"/>
    <property type="match status" value="1"/>
</dbReference>
<dbReference type="PANTHER" id="PTHR44591">
    <property type="entry name" value="STRESS RESPONSE REGULATOR PROTEIN 1"/>
    <property type="match status" value="1"/>
</dbReference>
<dbReference type="Proteomes" id="UP000746471">
    <property type="component" value="Unassembled WGS sequence"/>
</dbReference>
<reference evidence="6 7" key="1">
    <citation type="submission" date="2021-05" db="EMBL/GenBank/DDBJ databases">
        <title>Fusibacter ferrireducens sp. nov., an anaerobic, sulfur- and Fe-reducing bacterium isolated from the mangrove sediment.</title>
        <authorList>
            <person name="Qiu D."/>
        </authorList>
    </citation>
    <scope>NUCLEOTIDE SEQUENCE [LARGE SCALE GENOMIC DNA]</scope>
    <source>
        <strain evidence="6 7">DSM 12116</strain>
    </source>
</reference>
<dbReference type="InterPro" id="IPR001789">
    <property type="entry name" value="Sig_transdc_resp-reg_receiver"/>
</dbReference>
<dbReference type="InterPro" id="IPR011006">
    <property type="entry name" value="CheY-like_superfamily"/>
</dbReference>
<comment type="function">
    <text evidence="3">May play the central regulatory role in sporulation. It may be an element of the effector pathway responsible for the activation of sporulation genes in response to nutritional stress. Spo0A may act in concert with spo0H (a sigma factor) to control the expression of some genes that are critical to the sporulation process.</text>
</comment>
<sequence length="128" mass="14633">MNILIVEDNKYQLDNLKKMVIEGLGDERGNIYCASDIATAKKIYAEDDIHFFMLDISLGYESGLELADEIRNTAKYSDAFIAIISAHKKFEDKAFTHSKCHVFVEKPYKKDAILELVNHALVNYLEKV</sequence>
<dbReference type="SUPFAM" id="SSF52172">
    <property type="entry name" value="CheY-like"/>
    <property type="match status" value="1"/>
</dbReference>
<evidence type="ECO:0000256" key="2">
    <source>
        <dbReference type="ARBA" id="ARBA00022553"/>
    </source>
</evidence>
<name>A0ABS5PP11_9FIRM</name>
<dbReference type="SMART" id="SM00448">
    <property type="entry name" value="REC"/>
    <property type="match status" value="1"/>
</dbReference>
<keyword evidence="7" id="KW-1185">Reference proteome</keyword>
<protein>
    <recommendedName>
        <fullName evidence="1">Stage 0 sporulation protein A homolog</fullName>
    </recommendedName>
</protein>
<evidence type="ECO:0000256" key="1">
    <source>
        <dbReference type="ARBA" id="ARBA00018672"/>
    </source>
</evidence>
<keyword evidence="2 4" id="KW-0597">Phosphoprotein</keyword>
<evidence type="ECO:0000259" key="5">
    <source>
        <dbReference type="PROSITE" id="PS50110"/>
    </source>
</evidence>
<dbReference type="Gene3D" id="3.40.50.2300">
    <property type="match status" value="1"/>
</dbReference>
<proteinExistence type="predicted"/>
<accession>A0ABS5PP11</accession>
<gene>
    <name evidence="6" type="ORF">KHM83_08060</name>
</gene>
<comment type="caution">
    <text evidence="6">The sequence shown here is derived from an EMBL/GenBank/DDBJ whole genome shotgun (WGS) entry which is preliminary data.</text>
</comment>
<evidence type="ECO:0000313" key="7">
    <source>
        <dbReference type="Proteomes" id="UP000746471"/>
    </source>
</evidence>
<evidence type="ECO:0000313" key="6">
    <source>
        <dbReference type="EMBL" id="MBS7526627.1"/>
    </source>
</evidence>
<evidence type="ECO:0000256" key="4">
    <source>
        <dbReference type="PROSITE-ProRule" id="PRU00169"/>
    </source>
</evidence>
<organism evidence="6 7">
    <name type="scientific">Fusibacter paucivorans</name>
    <dbReference type="NCBI Taxonomy" id="76009"/>
    <lineage>
        <taxon>Bacteria</taxon>
        <taxon>Bacillati</taxon>
        <taxon>Bacillota</taxon>
        <taxon>Clostridia</taxon>
        <taxon>Eubacteriales</taxon>
        <taxon>Eubacteriales Family XII. Incertae Sedis</taxon>
        <taxon>Fusibacter</taxon>
    </lineage>
</organism>
<dbReference type="Pfam" id="PF00072">
    <property type="entry name" value="Response_reg"/>
    <property type="match status" value="1"/>
</dbReference>
<feature type="modified residue" description="4-aspartylphosphate" evidence="4">
    <location>
        <position position="55"/>
    </location>
</feature>